<sequence>MHYNIFQDAEGKRKHKGGCDCGQVRYEVIAPTQVTAIECSCESCSKRQARYFPVPADQFRLVQGHGHLSTFGAGTARHSFCSTCGVQSFFIPAGGDNDVVGVMPHCLDPGTMKKVKTERRDASKSPPPSRAR</sequence>
<dbReference type="Pfam" id="PF04828">
    <property type="entry name" value="GFA"/>
    <property type="match status" value="1"/>
</dbReference>
<evidence type="ECO:0000256" key="1">
    <source>
        <dbReference type="ARBA" id="ARBA00005495"/>
    </source>
</evidence>
<feature type="region of interest" description="Disordered" evidence="4">
    <location>
        <begin position="111"/>
        <end position="132"/>
    </location>
</feature>
<dbReference type="PANTHER" id="PTHR28620">
    <property type="entry name" value="CENTROMERE PROTEIN V"/>
    <property type="match status" value="1"/>
</dbReference>
<feature type="domain" description="CENP-V/GFA" evidence="5">
    <location>
        <begin position="15"/>
        <end position="121"/>
    </location>
</feature>
<dbReference type="InterPro" id="IPR052355">
    <property type="entry name" value="CENP-V-like"/>
</dbReference>
<dbReference type="InterPro" id="IPR011057">
    <property type="entry name" value="Mss4-like_sf"/>
</dbReference>
<dbReference type="PANTHER" id="PTHR28620:SF1">
    <property type="entry name" value="CENP-V_GFA DOMAIN-CONTAINING PROTEIN"/>
    <property type="match status" value="1"/>
</dbReference>
<dbReference type="InterPro" id="IPR006913">
    <property type="entry name" value="CENP-V/GFA"/>
</dbReference>
<dbReference type="SUPFAM" id="SSF51316">
    <property type="entry name" value="Mss4-like"/>
    <property type="match status" value="1"/>
</dbReference>
<evidence type="ECO:0000313" key="7">
    <source>
        <dbReference type="Proteomes" id="UP000440578"/>
    </source>
</evidence>
<dbReference type="PROSITE" id="PS51891">
    <property type="entry name" value="CENP_V_GFA"/>
    <property type="match status" value="1"/>
</dbReference>
<proteinExistence type="inferred from homology"/>
<accession>A0A6A4X305</accession>
<protein>
    <submittedName>
        <fullName evidence="6">Centromere protein V</fullName>
    </submittedName>
</protein>
<keyword evidence="3" id="KW-0862">Zinc</keyword>
<evidence type="ECO:0000256" key="4">
    <source>
        <dbReference type="SAM" id="MobiDB-lite"/>
    </source>
</evidence>
<evidence type="ECO:0000313" key="6">
    <source>
        <dbReference type="EMBL" id="KAF0314086.1"/>
    </source>
</evidence>
<dbReference type="GO" id="GO:0016846">
    <property type="term" value="F:carbon-sulfur lyase activity"/>
    <property type="evidence" value="ECO:0007669"/>
    <property type="project" value="InterPro"/>
</dbReference>
<keyword evidence="7" id="KW-1185">Reference proteome</keyword>
<name>A0A6A4X305_AMPAM</name>
<keyword evidence="2" id="KW-0479">Metal-binding</keyword>
<dbReference type="Proteomes" id="UP000440578">
    <property type="component" value="Unassembled WGS sequence"/>
</dbReference>
<comment type="similarity">
    <text evidence="1">Belongs to the Gfa family.</text>
</comment>
<evidence type="ECO:0000259" key="5">
    <source>
        <dbReference type="PROSITE" id="PS51891"/>
    </source>
</evidence>
<evidence type="ECO:0000256" key="2">
    <source>
        <dbReference type="ARBA" id="ARBA00022723"/>
    </source>
</evidence>
<dbReference type="GO" id="GO:0046872">
    <property type="term" value="F:metal ion binding"/>
    <property type="evidence" value="ECO:0007669"/>
    <property type="project" value="UniProtKB-KW"/>
</dbReference>
<dbReference type="EMBL" id="VIIS01000048">
    <property type="protein sequence ID" value="KAF0314086.1"/>
    <property type="molecule type" value="Genomic_DNA"/>
</dbReference>
<gene>
    <name evidence="6" type="primary">CENPV_2</name>
    <name evidence="6" type="ORF">FJT64_001549</name>
</gene>
<organism evidence="6 7">
    <name type="scientific">Amphibalanus amphitrite</name>
    <name type="common">Striped barnacle</name>
    <name type="synonym">Balanus amphitrite</name>
    <dbReference type="NCBI Taxonomy" id="1232801"/>
    <lineage>
        <taxon>Eukaryota</taxon>
        <taxon>Metazoa</taxon>
        <taxon>Ecdysozoa</taxon>
        <taxon>Arthropoda</taxon>
        <taxon>Crustacea</taxon>
        <taxon>Multicrustacea</taxon>
        <taxon>Cirripedia</taxon>
        <taxon>Thoracica</taxon>
        <taxon>Thoracicalcarea</taxon>
        <taxon>Balanomorpha</taxon>
        <taxon>Balanoidea</taxon>
        <taxon>Balanidae</taxon>
        <taxon>Amphibalaninae</taxon>
        <taxon>Amphibalanus</taxon>
    </lineage>
</organism>
<dbReference type="Gene3D" id="2.170.150.70">
    <property type="match status" value="1"/>
</dbReference>
<dbReference type="AlphaFoldDB" id="A0A6A4X305"/>
<evidence type="ECO:0000256" key="3">
    <source>
        <dbReference type="ARBA" id="ARBA00022833"/>
    </source>
</evidence>
<comment type="caution">
    <text evidence="6">The sequence shown here is derived from an EMBL/GenBank/DDBJ whole genome shotgun (WGS) entry which is preliminary data.</text>
</comment>
<reference evidence="6 7" key="1">
    <citation type="submission" date="2019-07" db="EMBL/GenBank/DDBJ databases">
        <title>Draft genome assembly of a fouling barnacle, Amphibalanus amphitrite (Darwin, 1854): The first reference genome for Thecostraca.</title>
        <authorList>
            <person name="Kim W."/>
        </authorList>
    </citation>
    <scope>NUCLEOTIDE SEQUENCE [LARGE SCALE GENOMIC DNA]</scope>
    <source>
        <strain evidence="6">SNU_AA5</strain>
        <tissue evidence="6">Soma without cirri and trophi</tissue>
    </source>
</reference>